<evidence type="ECO:0000256" key="1">
    <source>
        <dbReference type="SAM" id="MobiDB-lite"/>
    </source>
</evidence>
<dbReference type="EMBL" id="UINC01084964">
    <property type="protein sequence ID" value="SVC32073.1"/>
    <property type="molecule type" value="Genomic_DNA"/>
</dbReference>
<gene>
    <name evidence="2" type="ORF">METZ01_LOCUS284927</name>
</gene>
<name>A0A382L7Y5_9ZZZZ</name>
<dbReference type="AlphaFoldDB" id="A0A382L7Y5"/>
<feature type="non-terminal residue" evidence="2">
    <location>
        <position position="197"/>
    </location>
</feature>
<proteinExistence type="predicted"/>
<accession>A0A382L7Y5</accession>
<sequence length="197" mass="21902">MRKIRTTKIGQKDYVDVSERVLFFWELHPDWSILTSIEKVDLETGVVIIKAWVEDEKGRVRSTGHAHEFQADKKSRVNMTSFVENCETSAIGRALGTLGIGTEYGIASAFEVKLAKEKEAEMKALQLKNYQEKSDEVDPPTGGEQKIVMEVDDVIKELDAGAETVAEASQAWKDQMTGKKKAPAPPQTATSEEAEEV</sequence>
<protein>
    <submittedName>
        <fullName evidence="2">Uncharacterized protein</fullName>
    </submittedName>
</protein>
<evidence type="ECO:0000313" key="2">
    <source>
        <dbReference type="EMBL" id="SVC32073.1"/>
    </source>
</evidence>
<organism evidence="2">
    <name type="scientific">marine metagenome</name>
    <dbReference type="NCBI Taxonomy" id="408172"/>
    <lineage>
        <taxon>unclassified sequences</taxon>
        <taxon>metagenomes</taxon>
        <taxon>ecological metagenomes</taxon>
    </lineage>
</organism>
<reference evidence="2" key="1">
    <citation type="submission" date="2018-05" db="EMBL/GenBank/DDBJ databases">
        <authorList>
            <person name="Lanie J.A."/>
            <person name="Ng W.-L."/>
            <person name="Kazmierczak K.M."/>
            <person name="Andrzejewski T.M."/>
            <person name="Davidsen T.M."/>
            <person name="Wayne K.J."/>
            <person name="Tettelin H."/>
            <person name="Glass J.I."/>
            <person name="Rusch D."/>
            <person name="Podicherti R."/>
            <person name="Tsui H.-C.T."/>
            <person name="Winkler M.E."/>
        </authorList>
    </citation>
    <scope>NUCLEOTIDE SEQUENCE</scope>
</reference>
<feature type="region of interest" description="Disordered" evidence="1">
    <location>
        <begin position="165"/>
        <end position="197"/>
    </location>
</feature>